<keyword evidence="1" id="KW-0472">Membrane</keyword>
<keyword evidence="1" id="KW-0812">Transmembrane</keyword>
<proteinExistence type="predicted"/>
<keyword evidence="1" id="KW-1133">Transmembrane helix</keyword>
<evidence type="ECO:0000256" key="1">
    <source>
        <dbReference type="SAM" id="Phobius"/>
    </source>
</evidence>
<feature type="transmembrane region" description="Helical" evidence="1">
    <location>
        <begin position="45"/>
        <end position="65"/>
    </location>
</feature>
<dbReference type="AlphaFoldDB" id="A0A191ZJI7"/>
<gene>
    <name evidence="2" type="ORF">A9404_12175</name>
</gene>
<reference evidence="2 3" key="1">
    <citation type="submission" date="2016-06" db="EMBL/GenBank/DDBJ databases">
        <title>Insight into the functional genes involving in sulfur oxidation in Pearl River water.</title>
        <authorList>
            <person name="Luo J."/>
            <person name="Tan X."/>
            <person name="Lin W."/>
        </authorList>
    </citation>
    <scope>NUCLEOTIDE SEQUENCE [LARGE SCALE GENOMIC DNA]</scope>
    <source>
        <strain evidence="2 3">LS2</strain>
    </source>
</reference>
<evidence type="ECO:0008006" key="4">
    <source>
        <dbReference type="Google" id="ProtNLM"/>
    </source>
</evidence>
<feature type="transmembrane region" description="Helical" evidence="1">
    <location>
        <begin position="98"/>
        <end position="116"/>
    </location>
</feature>
<feature type="transmembrane region" description="Helical" evidence="1">
    <location>
        <begin position="178"/>
        <end position="198"/>
    </location>
</feature>
<protein>
    <recommendedName>
        <fullName evidence="4">Ketosynthase</fullName>
    </recommendedName>
</protein>
<sequence>MNPSPAPNEDDGPKTTRTVRRTIVIALLVALDMGMAHYLSRQASVQAWAVVLALLPMAVVVLGMIRATVGNLACCLVLLGMAGLAFLSLPVLEHHVRWIYFIQNVTVNLLLGLWFGQSLRRGREPLCTAFAGQMHPVMHPLLHWYTTRITQVWTGFFLSMVILSTTLFFLAPVAVWSAFANLLTLPLVVLVFVVEYAVRKRVLPPEDHLGPLSAFRAYRERTRRQAVVGASSTEA</sequence>
<dbReference type="KEGG" id="haz:A9404_12175"/>
<feature type="transmembrane region" description="Helical" evidence="1">
    <location>
        <begin position="72"/>
        <end position="92"/>
    </location>
</feature>
<accession>A0A191ZJI7</accession>
<evidence type="ECO:0000313" key="3">
    <source>
        <dbReference type="Proteomes" id="UP000078596"/>
    </source>
</evidence>
<dbReference type="STRING" id="1860122.A9404_12175"/>
<dbReference type="Proteomes" id="UP000078596">
    <property type="component" value="Chromosome"/>
</dbReference>
<dbReference type="RefSeq" id="WP_066102072.1">
    <property type="nucleotide sequence ID" value="NZ_CP016027.1"/>
</dbReference>
<feature type="transmembrane region" description="Helical" evidence="1">
    <location>
        <begin position="152"/>
        <end position="172"/>
    </location>
</feature>
<name>A0A191ZJI7_9GAMM</name>
<evidence type="ECO:0000313" key="2">
    <source>
        <dbReference type="EMBL" id="ANJ68030.1"/>
    </source>
</evidence>
<dbReference type="OrthoDB" id="8537043at2"/>
<organism evidence="2 3">
    <name type="scientific">Halothiobacillus diazotrophicus</name>
    <dbReference type="NCBI Taxonomy" id="1860122"/>
    <lineage>
        <taxon>Bacteria</taxon>
        <taxon>Pseudomonadati</taxon>
        <taxon>Pseudomonadota</taxon>
        <taxon>Gammaproteobacteria</taxon>
        <taxon>Chromatiales</taxon>
        <taxon>Halothiobacillaceae</taxon>
        <taxon>Halothiobacillus</taxon>
    </lineage>
</organism>
<dbReference type="EMBL" id="CP016027">
    <property type="protein sequence ID" value="ANJ68030.1"/>
    <property type="molecule type" value="Genomic_DNA"/>
</dbReference>
<keyword evidence="3" id="KW-1185">Reference proteome</keyword>